<dbReference type="RefSeq" id="WP_124104142.1">
    <property type="nucleotide sequence ID" value="NZ_LR027517.1"/>
</dbReference>
<dbReference type="GO" id="GO:0016702">
    <property type="term" value="F:oxidoreductase activity, acting on single donors with incorporation of molecular oxygen, incorporation of two atoms of oxygen"/>
    <property type="evidence" value="ECO:0007669"/>
    <property type="project" value="InterPro"/>
</dbReference>
<keyword evidence="2" id="KW-0223">Dioxygenase</keyword>
<dbReference type="Gene3D" id="2.60.130.10">
    <property type="entry name" value="Aromatic compound dioxygenase"/>
    <property type="match status" value="1"/>
</dbReference>
<sequence length="193" mass="21957">MQRRAVFGLFLLPLARGQGTCTPTPALTQGPYYLRDVPQREDLREGLPGVPLRLLLRVRDRACRPLQGARVDLWHTDALGRYSGVNAPGTFCRGWQATDERGEVAFLTLFPGWYPSRTPHLHLRVEAGGRVFATQLFFPEEVQRQVYALPPYRERGMPRVNNRQDGLFRADLLLRLEREGEAYRGAFVLTLPG</sequence>
<protein>
    <submittedName>
        <fullName evidence="2">Chlorocatechol 1,2-dioxygenase</fullName>
    </submittedName>
</protein>
<dbReference type="EMBL" id="LR027517">
    <property type="protein sequence ID" value="VCU52377.1"/>
    <property type="molecule type" value="Genomic_DNA"/>
</dbReference>
<dbReference type="Proteomes" id="UP000279841">
    <property type="component" value="Chromosome"/>
</dbReference>
<name>A0A3P4AMQ6_THETH</name>
<dbReference type="Pfam" id="PF00775">
    <property type="entry name" value="Dioxygenase_C"/>
    <property type="match status" value="1"/>
</dbReference>
<evidence type="ECO:0000259" key="1">
    <source>
        <dbReference type="Pfam" id="PF00775"/>
    </source>
</evidence>
<keyword evidence="2" id="KW-0560">Oxidoreductase</keyword>
<dbReference type="GO" id="GO:0008199">
    <property type="term" value="F:ferric iron binding"/>
    <property type="evidence" value="ECO:0007669"/>
    <property type="project" value="InterPro"/>
</dbReference>
<evidence type="ECO:0000313" key="2">
    <source>
        <dbReference type="EMBL" id="VCU52377.1"/>
    </source>
</evidence>
<dbReference type="AlphaFoldDB" id="A0A3P4AMQ6"/>
<accession>A0A3P4AMQ6</accession>
<dbReference type="PANTHER" id="PTHR34315">
    <property type="match status" value="1"/>
</dbReference>
<dbReference type="SUPFAM" id="SSF49482">
    <property type="entry name" value="Aromatic compound dioxygenase"/>
    <property type="match status" value="1"/>
</dbReference>
<organism evidence="2 3">
    <name type="scientific">Thermus thermophilus</name>
    <dbReference type="NCBI Taxonomy" id="274"/>
    <lineage>
        <taxon>Bacteria</taxon>
        <taxon>Thermotogati</taxon>
        <taxon>Deinococcota</taxon>
        <taxon>Deinococci</taxon>
        <taxon>Thermales</taxon>
        <taxon>Thermaceae</taxon>
        <taxon>Thermus</taxon>
    </lineage>
</organism>
<dbReference type="InterPro" id="IPR000627">
    <property type="entry name" value="Intradiol_dOase_C"/>
</dbReference>
<gene>
    <name evidence="2" type="primary">clcA_1</name>
    <name evidence="2" type="ORF">TTHN1_00124</name>
</gene>
<reference evidence="2 3" key="1">
    <citation type="submission" date="2018-10" db="EMBL/GenBank/DDBJ databases">
        <authorList>
            <person name="Peiro R."/>
            <person name="Begona"/>
            <person name="Cbmso G."/>
            <person name="Lopez M."/>
            <person name="Gonzalez S."/>
            <person name="Sacristan E."/>
            <person name="Castillo E."/>
        </authorList>
    </citation>
    <scope>NUCLEOTIDE SEQUENCE [LARGE SCALE GENOMIC DNA]</scope>
    <source>
        <strain evidence="2">TTHNAR1</strain>
    </source>
</reference>
<proteinExistence type="predicted"/>
<evidence type="ECO:0000313" key="3">
    <source>
        <dbReference type="Proteomes" id="UP000279841"/>
    </source>
</evidence>
<feature type="domain" description="Intradiol ring-cleavage dioxygenases" evidence="1">
    <location>
        <begin position="30"/>
        <end position="118"/>
    </location>
</feature>
<dbReference type="InterPro" id="IPR015889">
    <property type="entry name" value="Intradiol_dOase_core"/>
</dbReference>
<dbReference type="PANTHER" id="PTHR34315:SF1">
    <property type="entry name" value="INTRADIOL RING-CLEAVAGE DIOXYGENASES DOMAIN-CONTAINING PROTEIN-RELATED"/>
    <property type="match status" value="1"/>
</dbReference>